<feature type="region of interest" description="Disordered" evidence="1">
    <location>
        <begin position="51"/>
        <end position="120"/>
    </location>
</feature>
<comment type="caution">
    <text evidence="3">The sequence shown here is derived from an EMBL/GenBank/DDBJ whole genome shotgun (WGS) entry which is preliminary data.</text>
</comment>
<reference evidence="3 4" key="1">
    <citation type="submission" date="2019-11" db="EMBL/GenBank/DDBJ databases">
        <title>Epiphytic Pseudomonas syringae from cherry orchards.</title>
        <authorList>
            <person name="Hulin M.T."/>
        </authorList>
    </citation>
    <scope>NUCLEOTIDE SEQUENCE [LARGE SCALE GENOMIC DNA]</scope>
    <source>
        <strain evidence="3 4">PA-6-9F</strain>
    </source>
</reference>
<dbReference type="AlphaFoldDB" id="A0AAW5A1T9"/>
<organism evidence="3 4">
    <name type="scientific">Pseudomonas proteolytica</name>
    <dbReference type="NCBI Taxonomy" id="219574"/>
    <lineage>
        <taxon>Bacteria</taxon>
        <taxon>Pseudomonadati</taxon>
        <taxon>Pseudomonadota</taxon>
        <taxon>Gammaproteobacteria</taxon>
        <taxon>Pseudomonadales</taxon>
        <taxon>Pseudomonadaceae</taxon>
        <taxon>Pseudomonas</taxon>
    </lineage>
</organism>
<keyword evidence="4" id="KW-1185">Reference proteome</keyword>
<evidence type="ECO:0000313" key="3">
    <source>
        <dbReference type="EMBL" id="MCF5056781.1"/>
    </source>
</evidence>
<dbReference type="EMBL" id="WKEW01000016">
    <property type="protein sequence ID" value="MCF5056781.1"/>
    <property type="molecule type" value="Genomic_DNA"/>
</dbReference>
<feature type="chain" id="PRO_5043811983" evidence="2">
    <location>
        <begin position="22"/>
        <end position="120"/>
    </location>
</feature>
<evidence type="ECO:0000256" key="2">
    <source>
        <dbReference type="SAM" id="SignalP"/>
    </source>
</evidence>
<feature type="signal peptide" evidence="2">
    <location>
        <begin position="1"/>
        <end position="21"/>
    </location>
</feature>
<protein>
    <submittedName>
        <fullName evidence="3">Uncharacterized protein</fullName>
    </submittedName>
</protein>
<name>A0AAW5A1T9_9PSED</name>
<dbReference type="RefSeq" id="WP_236299230.1">
    <property type="nucleotide sequence ID" value="NZ_WKEB01000104.1"/>
</dbReference>
<gene>
    <name evidence="3" type="ORF">GIW75_07390</name>
</gene>
<accession>A0AAW5A1T9</accession>
<proteinExistence type="predicted"/>
<evidence type="ECO:0000313" key="4">
    <source>
        <dbReference type="Proteomes" id="UP000814172"/>
    </source>
</evidence>
<feature type="compositionally biased region" description="Acidic residues" evidence="1">
    <location>
        <begin position="91"/>
        <end position="120"/>
    </location>
</feature>
<sequence length="120" mass="12843">MTKAIVALIIVLFTKNWRAYAAGETAGFDEATAESLIEGGYAVEYDADAQANAKKTKAVAPAPRQPAAKAKKQTKAPEVAKPPVTDPEVPASEDEDPQDDDENPLPEDETPPVEPEEEKP</sequence>
<keyword evidence="2" id="KW-0732">Signal</keyword>
<feature type="compositionally biased region" description="Low complexity" evidence="1">
    <location>
        <begin position="58"/>
        <end position="68"/>
    </location>
</feature>
<evidence type="ECO:0000256" key="1">
    <source>
        <dbReference type="SAM" id="MobiDB-lite"/>
    </source>
</evidence>
<dbReference type="Proteomes" id="UP000814172">
    <property type="component" value="Unassembled WGS sequence"/>
</dbReference>